<evidence type="ECO:0000313" key="3">
    <source>
        <dbReference type="Proteomes" id="UP000447434"/>
    </source>
</evidence>
<feature type="compositionally biased region" description="Gly residues" evidence="1">
    <location>
        <begin position="136"/>
        <end position="149"/>
    </location>
</feature>
<keyword evidence="3" id="KW-1185">Reference proteome</keyword>
<dbReference type="Proteomes" id="UP000447434">
    <property type="component" value="Chromosome 16"/>
</dbReference>
<dbReference type="OrthoDB" id="1936010at2759"/>
<dbReference type="PANTHER" id="PTHR34663">
    <property type="entry name" value="OS06G0637400 PROTEIN"/>
    <property type="match status" value="1"/>
</dbReference>
<gene>
    <name evidence="2" type="ORF">Lalb_Chr16g0388911</name>
</gene>
<dbReference type="InterPro" id="IPR044700">
    <property type="entry name" value="PIP2/PIPL1"/>
</dbReference>
<evidence type="ECO:0000256" key="1">
    <source>
        <dbReference type="SAM" id="MobiDB-lite"/>
    </source>
</evidence>
<organism evidence="2 3">
    <name type="scientific">Lupinus albus</name>
    <name type="common">White lupine</name>
    <name type="synonym">Lupinus termis</name>
    <dbReference type="NCBI Taxonomy" id="3870"/>
    <lineage>
        <taxon>Eukaryota</taxon>
        <taxon>Viridiplantae</taxon>
        <taxon>Streptophyta</taxon>
        <taxon>Embryophyta</taxon>
        <taxon>Tracheophyta</taxon>
        <taxon>Spermatophyta</taxon>
        <taxon>Magnoliopsida</taxon>
        <taxon>eudicotyledons</taxon>
        <taxon>Gunneridae</taxon>
        <taxon>Pentapetalae</taxon>
        <taxon>rosids</taxon>
        <taxon>fabids</taxon>
        <taxon>Fabales</taxon>
        <taxon>Fabaceae</taxon>
        <taxon>Papilionoideae</taxon>
        <taxon>50 kb inversion clade</taxon>
        <taxon>genistoids sensu lato</taxon>
        <taxon>core genistoids</taxon>
        <taxon>Genisteae</taxon>
        <taxon>Lupinus</taxon>
    </lineage>
</organism>
<feature type="region of interest" description="Disordered" evidence="1">
    <location>
        <begin position="119"/>
        <end position="174"/>
    </location>
</feature>
<dbReference type="GO" id="GO:0050793">
    <property type="term" value="P:regulation of developmental process"/>
    <property type="evidence" value="ECO:0007669"/>
    <property type="project" value="InterPro"/>
</dbReference>
<dbReference type="GO" id="GO:0045087">
    <property type="term" value="P:innate immune response"/>
    <property type="evidence" value="ECO:0007669"/>
    <property type="project" value="InterPro"/>
</dbReference>
<proteinExistence type="predicted"/>
<dbReference type="AlphaFoldDB" id="A0A6A4PDJ4"/>
<sequence length="174" mass="19125">MLPHPCYKKDPSSYVSQISSYNIVLYIPPLYIPKQIPQLCTLTLKFGFTCLKLFYIKKMKTTNTILKTQTLLLILIFMNSLFIVSEARPLSIIDARNSATREEVVQFFDWLSLRAMKQSGPSPGEGHKFTNTNTLGLGGIKNSGPSSGGEGHKFTNSETLGGIKDSGPSPGLGH</sequence>
<accession>A0A6A4PDJ4</accession>
<evidence type="ECO:0000313" key="2">
    <source>
        <dbReference type="EMBL" id="KAE9597657.1"/>
    </source>
</evidence>
<dbReference type="PANTHER" id="PTHR34663:SF21">
    <property type="entry name" value="PROTEIN, PUTATIVE-RELATED"/>
    <property type="match status" value="1"/>
</dbReference>
<protein>
    <submittedName>
        <fullName evidence="2">Uncharacterized protein</fullName>
    </submittedName>
</protein>
<comment type="caution">
    <text evidence="2">The sequence shown here is derived from an EMBL/GenBank/DDBJ whole genome shotgun (WGS) entry which is preliminary data.</text>
</comment>
<name>A0A6A4PDJ4_LUPAL</name>
<reference evidence="3" key="1">
    <citation type="journal article" date="2020" name="Nat. Commun.">
        <title>Genome sequence of the cluster root forming white lupin.</title>
        <authorList>
            <person name="Hufnagel B."/>
            <person name="Marques A."/>
            <person name="Soriano A."/>
            <person name="Marques L."/>
            <person name="Divol F."/>
            <person name="Doumas P."/>
            <person name="Sallet E."/>
            <person name="Mancinotti D."/>
            <person name="Carrere S."/>
            <person name="Marande W."/>
            <person name="Arribat S."/>
            <person name="Keller J."/>
            <person name="Huneau C."/>
            <person name="Blein T."/>
            <person name="Aime D."/>
            <person name="Laguerre M."/>
            <person name="Taylor J."/>
            <person name="Schubert V."/>
            <person name="Nelson M."/>
            <person name="Geu-Flores F."/>
            <person name="Crespi M."/>
            <person name="Gallardo-Guerrero K."/>
            <person name="Delaux P.-M."/>
            <person name="Salse J."/>
            <person name="Berges H."/>
            <person name="Guyot R."/>
            <person name="Gouzy J."/>
            <person name="Peret B."/>
        </authorList>
    </citation>
    <scope>NUCLEOTIDE SEQUENCE [LARGE SCALE GENOMIC DNA]</scope>
    <source>
        <strain evidence="3">cv. Amiga</strain>
    </source>
</reference>
<dbReference type="EMBL" id="WOCE01000016">
    <property type="protein sequence ID" value="KAE9597657.1"/>
    <property type="molecule type" value="Genomic_DNA"/>
</dbReference>